<dbReference type="Proteomes" id="UP000076482">
    <property type="component" value="Unassembled WGS sequence"/>
</dbReference>
<evidence type="ECO:0000313" key="2">
    <source>
        <dbReference type="Proteomes" id="UP000076482"/>
    </source>
</evidence>
<sequence length="365" mass="42113">MKKIKAEYMIDKIGRKWLNATHKTLGWKAQLLLDENTRVLTEGKDISGEFLVLKEKPFQVQFIPGLVPEKKRDIEKDSKEKFYRSKLDGNPAVAEAVRLEKKIKETPNGIDSSAELLKEYDAYIVKKTVIDLEMAIELFFEKNVYDTEKIEWLQSILAFRNVEKVREEMNRINDKRAQIKGYVSIPYELAKHFTLENKWDVLKEEYGGKYEAIRKEWYVPSQLVYKAVAGLVGGSYKIEDAINTFYVSWEVDSSLKIGDVNAMVDKLPSKWSWNAPTQVFSVSSDIGLVGRIDKSESLSRSPMSYSEEDVISVKNSKFLIVRAGKFGDERVYKQLDGEWYQVSSGVYSVPFFVAMNRVYLKKIVQ</sequence>
<gene>
    <name evidence="1" type="ORF">B4088_1025</name>
</gene>
<evidence type="ECO:0000313" key="1">
    <source>
        <dbReference type="EMBL" id="KZD70969.1"/>
    </source>
</evidence>
<comment type="caution">
    <text evidence="1">The sequence shown here is derived from an EMBL/GenBank/DDBJ whole genome shotgun (WGS) entry which is preliminary data.</text>
</comment>
<proteinExistence type="predicted"/>
<dbReference type="EMBL" id="LJKE01000022">
    <property type="protein sequence ID" value="KZD70969.1"/>
    <property type="molecule type" value="Genomic_DNA"/>
</dbReference>
<organism evidence="1 2">
    <name type="scientific">Bacillus cereus</name>
    <dbReference type="NCBI Taxonomy" id="1396"/>
    <lineage>
        <taxon>Bacteria</taxon>
        <taxon>Bacillati</taxon>
        <taxon>Bacillota</taxon>
        <taxon>Bacilli</taxon>
        <taxon>Bacillales</taxon>
        <taxon>Bacillaceae</taxon>
        <taxon>Bacillus</taxon>
        <taxon>Bacillus cereus group</taxon>
    </lineage>
</organism>
<accession>A0A164QCX4</accession>
<dbReference type="AlphaFoldDB" id="A0A164QCX4"/>
<protein>
    <submittedName>
        <fullName evidence="1">Uncharacterized protein</fullName>
    </submittedName>
</protein>
<name>A0A164QCX4_BACCE</name>
<dbReference type="RefSeq" id="WP_063260183.1">
    <property type="nucleotide sequence ID" value="NZ_LJKE01000022.1"/>
</dbReference>
<dbReference type="PATRIC" id="fig|1396.535.peg.4867"/>
<reference evidence="1 2" key="1">
    <citation type="submission" date="2015-09" db="EMBL/GenBank/DDBJ databases">
        <title>Bacillus cereus food isolates.</title>
        <authorList>
            <person name="Boekhorst J."/>
        </authorList>
    </citation>
    <scope>NUCLEOTIDE SEQUENCE [LARGE SCALE GENOMIC DNA]</scope>
    <source>
        <strain evidence="1 2">B4088</strain>
    </source>
</reference>